<dbReference type="AlphaFoldDB" id="A0A6A2YLK5"/>
<evidence type="ECO:0000313" key="2">
    <source>
        <dbReference type="Proteomes" id="UP000436088"/>
    </source>
</evidence>
<dbReference type="Proteomes" id="UP000436088">
    <property type="component" value="Unassembled WGS sequence"/>
</dbReference>
<keyword evidence="2" id="KW-1185">Reference proteome</keyword>
<gene>
    <name evidence="1" type="ORF">F3Y22_tig00111392pilonHSYRG00254</name>
</gene>
<dbReference type="EMBL" id="VEPZ02001327">
    <property type="protein sequence ID" value="KAE8680084.1"/>
    <property type="molecule type" value="Genomic_DNA"/>
</dbReference>
<organism evidence="1 2">
    <name type="scientific">Hibiscus syriacus</name>
    <name type="common">Rose of Sharon</name>
    <dbReference type="NCBI Taxonomy" id="106335"/>
    <lineage>
        <taxon>Eukaryota</taxon>
        <taxon>Viridiplantae</taxon>
        <taxon>Streptophyta</taxon>
        <taxon>Embryophyta</taxon>
        <taxon>Tracheophyta</taxon>
        <taxon>Spermatophyta</taxon>
        <taxon>Magnoliopsida</taxon>
        <taxon>eudicotyledons</taxon>
        <taxon>Gunneridae</taxon>
        <taxon>Pentapetalae</taxon>
        <taxon>rosids</taxon>
        <taxon>malvids</taxon>
        <taxon>Malvales</taxon>
        <taxon>Malvaceae</taxon>
        <taxon>Malvoideae</taxon>
        <taxon>Hibiscus</taxon>
    </lineage>
</organism>
<accession>A0A6A2YLK5</accession>
<sequence length="82" mass="9049">MKQSISEINYIYVPSMQSRKLFNAEMEAAVISPKDNLVPSDFTEKPPTDKDHVMAYNERVFAAHPAKIVQSLQSVPSPGGGN</sequence>
<comment type="caution">
    <text evidence="1">The sequence shown here is derived from an EMBL/GenBank/DDBJ whole genome shotgun (WGS) entry which is preliminary data.</text>
</comment>
<proteinExistence type="predicted"/>
<name>A0A6A2YLK5_HIBSY</name>
<protein>
    <submittedName>
        <fullName evidence="1">Uncharacterized protein</fullName>
    </submittedName>
</protein>
<evidence type="ECO:0000313" key="1">
    <source>
        <dbReference type="EMBL" id="KAE8680084.1"/>
    </source>
</evidence>
<reference evidence="1" key="1">
    <citation type="submission" date="2019-09" db="EMBL/GenBank/DDBJ databases">
        <title>Draft genome information of white flower Hibiscus syriacus.</title>
        <authorList>
            <person name="Kim Y.-M."/>
        </authorList>
    </citation>
    <scope>NUCLEOTIDE SEQUENCE [LARGE SCALE GENOMIC DNA]</scope>
    <source>
        <strain evidence="1">YM2019G1</strain>
    </source>
</reference>